<dbReference type="AlphaFoldDB" id="A0AAV7N8Q2"/>
<evidence type="ECO:0000313" key="3">
    <source>
        <dbReference type="Proteomes" id="UP001066276"/>
    </source>
</evidence>
<protein>
    <submittedName>
        <fullName evidence="2">Uncharacterized protein</fullName>
    </submittedName>
</protein>
<dbReference type="Proteomes" id="UP001066276">
    <property type="component" value="Chromosome 8"/>
</dbReference>
<feature type="compositionally biased region" description="Polar residues" evidence="1">
    <location>
        <begin position="94"/>
        <end position="114"/>
    </location>
</feature>
<name>A0AAV7N8Q2_PLEWA</name>
<proteinExistence type="predicted"/>
<dbReference type="EMBL" id="JANPWB010000012">
    <property type="protein sequence ID" value="KAJ1111896.1"/>
    <property type="molecule type" value="Genomic_DNA"/>
</dbReference>
<accession>A0AAV7N8Q2</accession>
<organism evidence="2 3">
    <name type="scientific">Pleurodeles waltl</name>
    <name type="common">Iberian ribbed newt</name>
    <dbReference type="NCBI Taxonomy" id="8319"/>
    <lineage>
        <taxon>Eukaryota</taxon>
        <taxon>Metazoa</taxon>
        <taxon>Chordata</taxon>
        <taxon>Craniata</taxon>
        <taxon>Vertebrata</taxon>
        <taxon>Euteleostomi</taxon>
        <taxon>Amphibia</taxon>
        <taxon>Batrachia</taxon>
        <taxon>Caudata</taxon>
        <taxon>Salamandroidea</taxon>
        <taxon>Salamandridae</taxon>
        <taxon>Pleurodelinae</taxon>
        <taxon>Pleurodeles</taxon>
    </lineage>
</organism>
<comment type="caution">
    <text evidence="2">The sequence shown here is derived from an EMBL/GenBank/DDBJ whole genome shotgun (WGS) entry which is preliminary data.</text>
</comment>
<gene>
    <name evidence="2" type="ORF">NDU88_000168</name>
</gene>
<evidence type="ECO:0000313" key="2">
    <source>
        <dbReference type="EMBL" id="KAJ1111896.1"/>
    </source>
</evidence>
<sequence>MKARRQEKTAKRHPGPPFMKEPPPHRTKPSVNQPTQGWNVVCRRITNRQEPPVTAQECRGIPVDQTGGQRNPAGTRRSPGTLKPLRRRGPATRWRQSPAFTSPSPANPFRTGNKQDASLLVGSVMRDPESGWGQRTVTCFVSHSGRDIPQVVRTGSRDVEVMCKHCCGKESEGQRACDVTSATPGTGVHGFGVQM</sequence>
<keyword evidence="3" id="KW-1185">Reference proteome</keyword>
<feature type="compositionally biased region" description="Polar residues" evidence="1">
    <location>
        <begin position="29"/>
        <end position="38"/>
    </location>
</feature>
<feature type="region of interest" description="Disordered" evidence="1">
    <location>
        <begin position="1"/>
        <end position="114"/>
    </location>
</feature>
<evidence type="ECO:0000256" key="1">
    <source>
        <dbReference type="SAM" id="MobiDB-lite"/>
    </source>
</evidence>
<reference evidence="2" key="1">
    <citation type="journal article" date="2022" name="bioRxiv">
        <title>Sequencing and chromosome-scale assembly of the giantPleurodeles waltlgenome.</title>
        <authorList>
            <person name="Brown T."/>
            <person name="Elewa A."/>
            <person name="Iarovenko S."/>
            <person name="Subramanian E."/>
            <person name="Araus A.J."/>
            <person name="Petzold A."/>
            <person name="Susuki M."/>
            <person name="Suzuki K.-i.T."/>
            <person name="Hayashi T."/>
            <person name="Toyoda A."/>
            <person name="Oliveira C."/>
            <person name="Osipova E."/>
            <person name="Leigh N.D."/>
            <person name="Simon A."/>
            <person name="Yun M.H."/>
        </authorList>
    </citation>
    <scope>NUCLEOTIDE SEQUENCE</scope>
    <source>
        <strain evidence="2">20211129_DDA</strain>
        <tissue evidence="2">Liver</tissue>
    </source>
</reference>